<sequence>RENIKLLLAKDFDGLWWPVRKGCSPKEMMDEQKAQKQDRENRHFVCNVSDEYNGSCVPVTTYTRASLTPPLNLAPR</sequence>
<reference evidence="1" key="1">
    <citation type="journal article" date="2013" name="BMC Genomics">
        <title>Unscrambling butterfly oogenesis.</title>
        <authorList>
            <person name="Carter J.M."/>
            <person name="Baker S.C."/>
            <person name="Pink R."/>
            <person name="Carter D.R."/>
            <person name="Collins A."/>
            <person name="Tomlin J."/>
            <person name="Gibbs M."/>
            <person name="Breuker C.J."/>
        </authorList>
    </citation>
    <scope>NUCLEOTIDE SEQUENCE</scope>
    <source>
        <tissue evidence="1">Ovary</tissue>
    </source>
</reference>
<accession>S4NG77</accession>
<evidence type="ECO:0000313" key="1">
    <source>
        <dbReference type="EMBL" id="JAA77756.1"/>
    </source>
</evidence>
<feature type="non-terminal residue" evidence="1">
    <location>
        <position position="1"/>
    </location>
</feature>
<dbReference type="AlphaFoldDB" id="S4NG77"/>
<reference evidence="1" key="2">
    <citation type="submission" date="2013-05" db="EMBL/GenBank/DDBJ databases">
        <authorList>
            <person name="Carter J.-M."/>
            <person name="Baker S.C."/>
            <person name="Pink R."/>
            <person name="Carter D.R.F."/>
            <person name="Collins A."/>
            <person name="Tomlin J."/>
            <person name="Gibbs M."/>
            <person name="Breuker C.J."/>
        </authorList>
    </citation>
    <scope>NUCLEOTIDE SEQUENCE</scope>
    <source>
        <tissue evidence="1">Ovary</tissue>
    </source>
</reference>
<protein>
    <submittedName>
        <fullName evidence="1">Zinc finger protein</fullName>
    </submittedName>
</protein>
<organism evidence="1">
    <name type="scientific">Pararge aegeria</name>
    <name type="common">speckled wood butterfly</name>
    <dbReference type="NCBI Taxonomy" id="116150"/>
    <lineage>
        <taxon>Eukaryota</taxon>
        <taxon>Metazoa</taxon>
        <taxon>Ecdysozoa</taxon>
        <taxon>Arthropoda</taxon>
        <taxon>Hexapoda</taxon>
        <taxon>Insecta</taxon>
        <taxon>Pterygota</taxon>
        <taxon>Neoptera</taxon>
        <taxon>Endopterygota</taxon>
        <taxon>Lepidoptera</taxon>
        <taxon>Glossata</taxon>
        <taxon>Ditrysia</taxon>
        <taxon>Papilionoidea</taxon>
        <taxon>Nymphalidae</taxon>
        <taxon>Satyrinae</taxon>
        <taxon>Satyrini</taxon>
        <taxon>Parargina</taxon>
        <taxon>Pararge</taxon>
    </lineage>
</organism>
<feature type="non-terminal residue" evidence="1">
    <location>
        <position position="76"/>
    </location>
</feature>
<name>S4NG77_9NEOP</name>
<dbReference type="EMBL" id="GAIX01014804">
    <property type="protein sequence ID" value="JAA77756.1"/>
    <property type="molecule type" value="Transcribed_RNA"/>
</dbReference>
<proteinExistence type="predicted"/>